<gene>
    <name evidence="1" type="ORF">MMIC_P0253</name>
</gene>
<dbReference type="OrthoDB" id="285029at2"/>
<dbReference type="AlphaFoldDB" id="A0A1L8CKC9"/>
<keyword evidence="2" id="KW-1185">Reference proteome</keyword>
<evidence type="ECO:0000313" key="2">
    <source>
        <dbReference type="Proteomes" id="UP000231632"/>
    </source>
</evidence>
<accession>A0A1L8CKC9</accession>
<dbReference type="InterPro" id="IPR011051">
    <property type="entry name" value="RmlC_Cupin_sf"/>
</dbReference>
<dbReference type="GO" id="GO:0051213">
    <property type="term" value="F:dioxygenase activity"/>
    <property type="evidence" value="ECO:0007669"/>
    <property type="project" value="InterPro"/>
</dbReference>
<dbReference type="CDD" id="cd02216">
    <property type="entry name" value="cupin_GDO-like_N"/>
    <property type="match status" value="1"/>
</dbReference>
<comment type="caution">
    <text evidence="1">The sequence shown here is derived from an EMBL/GenBank/DDBJ whole genome shotgun (WGS) entry which is preliminary data.</text>
</comment>
<evidence type="ECO:0000313" key="1">
    <source>
        <dbReference type="EMBL" id="GAV19319.1"/>
    </source>
</evidence>
<dbReference type="Gene3D" id="2.60.120.10">
    <property type="entry name" value="Jelly Rolls"/>
    <property type="match status" value="2"/>
</dbReference>
<dbReference type="PANTHER" id="PTHR41517">
    <property type="entry name" value="1,2-DIOXYGENASE PROTEIN-RELATED"/>
    <property type="match status" value="1"/>
</dbReference>
<dbReference type="SUPFAM" id="SSF51182">
    <property type="entry name" value="RmlC-like cupins"/>
    <property type="match status" value="1"/>
</dbReference>
<dbReference type="PANTHER" id="PTHR41517:SF1">
    <property type="entry name" value="CUPIN"/>
    <property type="match status" value="1"/>
</dbReference>
<sequence>MSTVNTLWQQQVISWEYTSAATPDLNEVPIQPFPASLHEQGDTRVIALDLSKDLETPYLATSPNLLANYVRICANEKISTTVAATSEVFFVLRGSGRTETADGTVVWQQGDAFTLPCNQGVTHFADEDSALYWSHDGPLLQYMGVQPNKAMFKPAYYSKAYMRDEVGKLRETAMQEKRNRVGIILGNTDSAKTKTMTHTMWSLFNLLPKGEVQKPHRHQSVALDLAAFSGPDTYTLIGKKVDENGDIINPVKAMWATNSVFVTPPGWWHSHHNESDQDAYVFPVQDAGLHTYMRTLDIQFVR</sequence>
<name>A0A1L8CKC9_9PROT</name>
<reference evidence="1 2" key="1">
    <citation type="journal article" date="2017" name="Arch. Microbiol.">
        <title>Mariprofundus micogutta sp. nov., a novel iron-oxidizing zetaproteobacterium isolated from a deep-sea hydrothermal field at the Bayonnaise knoll of the Izu-Ogasawara arc, and a description of Mariprofundales ord. nov. and Zetaproteobacteria classis nov.</title>
        <authorList>
            <person name="Makita H."/>
            <person name="Tanaka E."/>
            <person name="Mitsunobu S."/>
            <person name="Miyazaki M."/>
            <person name="Nunoura T."/>
            <person name="Uematsu K."/>
            <person name="Takaki Y."/>
            <person name="Nishi S."/>
            <person name="Shimamura S."/>
            <person name="Takai K."/>
        </authorList>
    </citation>
    <scope>NUCLEOTIDE SEQUENCE [LARGE SCALE GENOMIC DNA]</scope>
    <source>
        <strain evidence="1 2">ET2</strain>
    </source>
</reference>
<dbReference type="Proteomes" id="UP000231632">
    <property type="component" value="Unassembled WGS sequence"/>
</dbReference>
<dbReference type="InterPro" id="IPR014710">
    <property type="entry name" value="RmlC-like_jellyroll"/>
</dbReference>
<organism evidence="1 2">
    <name type="scientific">Mariprofundus micogutta</name>
    <dbReference type="NCBI Taxonomy" id="1921010"/>
    <lineage>
        <taxon>Bacteria</taxon>
        <taxon>Pseudomonadati</taxon>
        <taxon>Pseudomonadota</taxon>
        <taxon>Candidatius Mariprofundia</taxon>
        <taxon>Mariprofundales</taxon>
        <taxon>Mariprofundaceae</taxon>
        <taxon>Mariprofundus</taxon>
    </lineage>
</organism>
<proteinExistence type="predicted"/>
<dbReference type="STRING" id="1921010.MMIC_P0253"/>
<protein>
    <submittedName>
        <fullName evidence="1">Cupin domain protein</fullName>
    </submittedName>
</protein>
<dbReference type="EMBL" id="BDFD01000002">
    <property type="protein sequence ID" value="GAV19319.1"/>
    <property type="molecule type" value="Genomic_DNA"/>
</dbReference>
<dbReference type="InterPro" id="IPR047183">
    <property type="entry name" value="GDO-like"/>
</dbReference>